<sequence length="67" mass="7526">LNGGLWIASDQPRPRWQWSSPMAARSAAGTIRPKHELCFRCLETGHMAKGCREGRPCGVDGCRQRHH</sequence>
<proteinExistence type="predicted"/>
<dbReference type="Proteomes" id="UP000055048">
    <property type="component" value="Unassembled WGS sequence"/>
</dbReference>
<dbReference type="SMART" id="SM00343">
    <property type="entry name" value="ZnF_C2HC"/>
    <property type="match status" value="1"/>
</dbReference>
<dbReference type="SUPFAM" id="SSF57756">
    <property type="entry name" value="Retrovirus zinc finger-like domains"/>
    <property type="match status" value="1"/>
</dbReference>
<evidence type="ECO:0000313" key="3">
    <source>
        <dbReference type="EMBL" id="KRX29335.1"/>
    </source>
</evidence>
<evidence type="ECO:0000259" key="2">
    <source>
        <dbReference type="PROSITE" id="PS50158"/>
    </source>
</evidence>
<dbReference type="GO" id="GO:0003676">
    <property type="term" value="F:nucleic acid binding"/>
    <property type="evidence" value="ECO:0007669"/>
    <property type="project" value="InterPro"/>
</dbReference>
<keyword evidence="4" id="KW-1185">Reference proteome</keyword>
<accession>A0A0V0SSI9</accession>
<name>A0A0V0SSI9_9BILA</name>
<evidence type="ECO:0000313" key="4">
    <source>
        <dbReference type="Proteomes" id="UP000055048"/>
    </source>
</evidence>
<dbReference type="EMBL" id="JYDJ01003417">
    <property type="protein sequence ID" value="KRX29335.1"/>
    <property type="molecule type" value="Genomic_DNA"/>
</dbReference>
<comment type="caution">
    <text evidence="3">The sequence shown here is derived from an EMBL/GenBank/DDBJ whole genome shotgun (WGS) entry which is preliminary data.</text>
</comment>
<dbReference type="InterPro" id="IPR036875">
    <property type="entry name" value="Znf_CCHC_sf"/>
</dbReference>
<dbReference type="PROSITE" id="PS50158">
    <property type="entry name" value="ZF_CCHC"/>
    <property type="match status" value="1"/>
</dbReference>
<dbReference type="GO" id="GO:0008270">
    <property type="term" value="F:zinc ion binding"/>
    <property type="evidence" value="ECO:0007669"/>
    <property type="project" value="UniProtKB-KW"/>
</dbReference>
<organism evidence="3 4">
    <name type="scientific">Trichinella murrelli</name>
    <dbReference type="NCBI Taxonomy" id="144512"/>
    <lineage>
        <taxon>Eukaryota</taxon>
        <taxon>Metazoa</taxon>
        <taxon>Ecdysozoa</taxon>
        <taxon>Nematoda</taxon>
        <taxon>Enoplea</taxon>
        <taxon>Dorylaimia</taxon>
        <taxon>Trichinellida</taxon>
        <taxon>Trichinellidae</taxon>
        <taxon>Trichinella</taxon>
    </lineage>
</organism>
<evidence type="ECO:0000256" key="1">
    <source>
        <dbReference type="PROSITE-ProRule" id="PRU00047"/>
    </source>
</evidence>
<keyword evidence="1" id="KW-0479">Metal-binding</keyword>
<gene>
    <name evidence="3" type="ORF">T05_12538</name>
</gene>
<feature type="domain" description="CCHC-type" evidence="2">
    <location>
        <begin position="38"/>
        <end position="53"/>
    </location>
</feature>
<feature type="non-terminal residue" evidence="3">
    <location>
        <position position="1"/>
    </location>
</feature>
<protein>
    <recommendedName>
        <fullName evidence="2">CCHC-type domain-containing protein</fullName>
    </recommendedName>
</protein>
<feature type="non-terminal residue" evidence="3">
    <location>
        <position position="67"/>
    </location>
</feature>
<dbReference type="AlphaFoldDB" id="A0A0V0SSI9"/>
<keyword evidence="1" id="KW-0863">Zinc-finger</keyword>
<dbReference type="STRING" id="144512.A0A0V0SSI9"/>
<dbReference type="InterPro" id="IPR001878">
    <property type="entry name" value="Znf_CCHC"/>
</dbReference>
<keyword evidence="1" id="KW-0862">Zinc</keyword>
<reference evidence="3 4" key="1">
    <citation type="submission" date="2015-01" db="EMBL/GenBank/DDBJ databases">
        <title>Evolution of Trichinella species and genotypes.</title>
        <authorList>
            <person name="Korhonen P.K."/>
            <person name="Edoardo P."/>
            <person name="Giuseppe L.R."/>
            <person name="Gasser R.B."/>
        </authorList>
    </citation>
    <scope>NUCLEOTIDE SEQUENCE [LARGE SCALE GENOMIC DNA]</scope>
    <source>
        <strain evidence="3">ISS417</strain>
    </source>
</reference>
<dbReference type="GO" id="GO:0019899">
    <property type="term" value="F:enzyme binding"/>
    <property type="evidence" value="ECO:0007669"/>
    <property type="project" value="UniProtKB-ARBA"/>
</dbReference>